<dbReference type="AlphaFoldDB" id="S4PR60"/>
<feature type="non-terminal residue" evidence="1">
    <location>
        <position position="132"/>
    </location>
</feature>
<name>S4PR60_9NEOP</name>
<protein>
    <submittedName>
        <fullName evidence="1">Uncharacterized protein</fullName>
    </submittedName>
</protein>
<organism evidence="1">
    <name type="scientific">Pararge aegeria</name>
    <name type="common">speckled wood butterfly</name>
    <dbReference type="NCBI Taxonomy" id="116150"/>
    <lineage>
        <taxon>Eukaryota</taxon>
        <taxon>Metazoa</taxon>
        <taxon>Ecdysozoa</taxon>
        <taxon>Arthropoda</taxon>
        <taxon>Hexapoda</taxon>
        <taxon>Insecta</taxon>
        <taxon>Pterygota</taxon>
        <taxon>Neoptera</taxon>
        <taxon>Endopterygota</taxon>
        <taxon>Lepidoptera</taxon>
        <taxon>Glossata</taxon>
        <taxon>Ditrysia</taxon>
        <taxon>Papilionoidea</taxon>
        <taxon>Nymphalidae</taxon>
        <taxon>Satyrinae</taxon>
        <taxon>Satyrini</taxon>
        <taxon>Parargina</taxon>
        <taxon>Pararge</taxon>
    </lineage>
</organism>
<evidence type="ECO:0000313" key="1">
    <source>
        <dbReference type="EMBL" id="JAA77547.1"/>
    </source>
</evidence>
<dbReference type="EMBL" id="GAIX01015013">
    <property type="protein sequence ID" value="JAA77547.1"/>
    <property type="molecule type" value="Transcribed_RNA"/>
</dbReference>
<sequence length="132" mass="14941">MERKNFRDAPYHYDAIDKPAEKAEHYYAEDSEPSQVSLEETEIDKINTGEELIDQASETLSVDTEDMDELQEFSTVIEESVNIISPEVITVTVVNDIDNDSTSLEDLEELQDTLVTAFTSNKVAEDIKTFSK</sequence>
<reference evidence="1" key="1">
    <citation type="journal article" date="2013" name="BMC Genomics">
        <title>Unscrambling butterfly oogenesis.</title>
        <authorList>
            <person name="Carter J.M."/>
            <person name="Baker S.C."/>
            <person name="Pink R."/>
            <person name="Carter D.R."/>
            <person name="Collins A."/>
            <person name="Tomlin J."/>
            <person name="Gibbs M."/>
            <person name="Breuker C.J."/>
        </authorList>
    </citation>
    <scope>NUCLEOTIDE SEQUENCE</scope>
    <source>
        <tissue evidence="1">Ovary</tissue>
    </source>
</reference>
<accession>S4PR60</accession>
<reference evidence="1" key="2">
    <citation type="submission" date="2013-05" db="EMBL/GenBank/DDBJ databases">
        <authorList>
            <person name="Carter J.-M."/>
            <person name="Baker S.C."/>
            <person name="Pink R."/>
            <person name="Carter D.R.F."/>
            <person name="Collins A."/>
            <person name="Tomlin J."/>
            <person name="Gibbs M."/>
            <person name="Breuker C.J."/>
        </authorList>
    </citation>
    <scope>NUCLEOTIDE SEQUENCE</scope>
    <source>
        <tissue evidence="1">Ovary</tissue>
    </source>
</reference>
<proteinExistence type="predicted"/>